<dbReference type="OrthoDB" id="9797882at2"/>
<comment type="caution">
    <text evidence="4">The sequence shown here is derived from an EMBL/GenBank/DDBJ whole genome shotgun (WGS) entry which is preliminary data.</text>
</comment>
<dbReference type="Proteomes" id="UP000320176">
    <property type="component" value="Unassembled WGS sequence"/>
</dbReference>
<proteinExistence type="predicted"/>
<dbReference type="PROSITE" id="PS01247">
    <property type="entry name" value="IUNH"/>
    <property type="match status" value="1"/>
</dbReference>
<dbReference type="PANTHER" id="PTHR12304:SF4">
    <property type="entry name" value="URIDINE NUCLEOSIDASE"/>
    <property type="match status" value="1"/>
</dbReference>
<dbReference type="Pfam" id="PF01156">
    <property type="entry name" value="IU_nuc_hydro"/>
    <property type="match status" value="1"/>
</dbReference>
<organism evidence="4 5">
    <name type="scientific">Stieleria varia</name>
    <dbReference type="NCBI Taxonomy" id="2528005"/>
    <lineage>
        <taxon>Bacteria</taxon>
        <taxon>Pseudomonadati</taxon>
        <taxon>Planctomycetota</taxon>
        <taxon>Planctomycetia</taxon>
        <taxon>Pirellulales</taxon>
        <taxon>Pirellulaceae</taxon>
        <taxon>Stieleria</taxon>
    </lineage>
</organism>
<dbReference type="RefSeq" id="WP_146520829.1">
    <property type="nucleotide sequence ID" value="NZ_CP151726.1"/>
</dbReference>
<dbReference type="EC" id="3.2.2.8" evidence="4"/>
<accession>A0A5C6ATY3</accession>
<evidence type="ECO:0000313" key="5">
    <source>
        <dbReference type="Proteomes" id="UP000320176"/>
    </source>
</evidence>
<dbReference type="AlphaFoldDB" id="A0A5C6ATY3"/>
<dbReference type="Gene3D" id="3.90.245.10">
    <property type="entry name" value="Ribonucleoside hydrolase-like"/>
    <property type="match status" value="1"/>
</dbReference>
<evidence type="ECO:0000313" key="4">
    <source>
        <dbReference type="EMBL" id="TWU02516.1"/>
    </source>
</evidence>
<name>A0A5C6ATY3_9BACT</name>
<keyword evidence="1 4" id="KW-0378">Hydrolase</keyword>
<dbReference type="GO" id="GO:0045437">
    <property type="term" value="F:uridine nucleosidase activity"/>
    <property type="evidence" value="ECO:0007669"/>
    <property type="project" value="UniProtKB-ARBA"/>
</dbReference>
<dbReference type="InterPro" id="IPR015910">
    <property type="entry name" value="I/U_nuclsd_hydro_CS"/>
</dbReference>
<evidence type="ECO:0000259" key="3">
    <source>
        <dbReference type="Pfam" id="PF01156"/>
    </source>
</evidence>
<sequence>MTRKIILDCDPGIDDAVALCMALFDPRLEVLAITATAGTVAADQATSNVASIVGALDPPRYPRFGKATESDRVAISDDIHLNGPDGLAGCCLETTDRQHSTPSEKVIAELLRKYPGEITLVCLGPLTNLARLCERDPGVMRMIDKIVISGGAVTSPGNATAVAERNMYFDAASANAVFASPTTKSLMPLDVTDQVSFGLEILEQLPAKYTRAGQLLHKMLSFAFRTAHQKLGRELIPFHDATALLSVTEPELFQWQEMAGKVETSGELTRGMTVFDQRLRPQWQRNMEVACGVDEVTAKAAIVRALRYAGQES</sequence>
<dbReference type="CDD" id="cd00455">
    <property type="entry name" value="nuc_hydro"/>
    <property type="match status" value="1"/>
</dbReference>
<dbReference type="InterPro" id="IPR036452">
    <property type="entry name" value="Ribo_hydro-like"/>
</dbReference>
<dbReference type="SUPFAM" id="SSF53590">
    <property type="entry name" value="Nucleoside hydrolase"/>
    <property type="match status" value="1"/>
</dbReference>
<evidence type="ECO:0000256" key="2">
    <source>
        <dbReference type="ARBA" id="ARBA00023295"/>
    </source>
</evidence>
<dbReference type="PANTHER" id="PTHR12304">
    <property type="entry name" value="INOSINE-URIDINE PREFERRING NUCLEOSIDE HYDROLASE"/>
    <property type="match status" value="1"/>
</dbReference>
<dbReference type="GO" id="GO:0006152">
    <property type="term" value="P:purine nucleoside catabolic process"/>
    <property type="evidence" value="ECO:0007669"/>
    <property type="project" value="TreeGrafter"/>
</dbReference>
<evidence type="ECO:0000256" key="1">
    <source>
        <dbReference type="ARBA" id="ARBA00022801"/>
    </source>
</evidence>
<dbReference type="GO" id="GO:0005829">
    <property type="term" value="C:cytosol"/>
    <property type="evidence" value="ECO:0007669"/>
    <property type="project" value="TreeGrafter"/>
</dbReference>
<dbReference type="InterPro" id="IPR023186">
    <property type="entry name" value="IUNH"/>
</dbReference>
<feature type="domain" description="Inosine/uridine-preferring nucleoside hydrolase" evidence="3">
    <location>
        <begin position="5"/>
        <end position="295"/>
    </location>
</feature>
<protein>
    <submittedName>
        <fullName evidence="4">Pyrimidine-specific ribonucleoside hydrolase RihB</fullName>
        <ecNumber evidence="4">3.2.2.8</ecNumber>
    </submittedName>
</protein>
<dbReference type="InterPro" id="IPR001910">
    <property type="entry name" value="Inosine/uridine_hydrolase_dom"/>
</dbReference>
<reference evidence="4 5" key="1">
    <citation type="submission" date="2019-02" db="EMBL/GenBank/DDBJ databases">
        <title>Deep-cultivation of Planctomycetes and their phenomic and genomic characterization uncovers novel biology.</title>
        <authorList>
            <person name="Wiegand S."/>
            <person name="Jogler M."/>
            <person name="Boedeker C."/>
            <person name="Pinto D."/>
            <person name="Vollmers J."/>
            <person name="Rivas-Marin E."/>
            <person name="Kohn T."/>
            <person name="Peeters S.H."/>
            <person name="Heuer A."/>
            <person name="Rast P."/>
            <person name="Oberbeckmann S."/>
            <person name="Bunk B."/>
            <person name="Jeske O."/>
            <person name="Meyerdierks A."/>
            <person name="Storesund J.E."/>
            <person name="Kallscheuer N."/>
            <person name="Luecker S."/>
            <person name="Lage O.M."/>
            <person name="Pohl T."/>
            <person name="Merkel B.J."/>
            <person name="Hornburger P."/>
            <person name="Mueller R.-W."/>
            <person name="Bruemmer F."/>
            <person name="Labrenz M."/>
            <person name="Spormann A.M."/>
            <person name="Op Den Camp H."/>
            <person name="Overmann J."/>
            <person name="Amann R."/>
            <person name="Jetten M.S.M."/>
            <person name="Mascher T."/>
            <person name="Medema M.H."/>
            <person name="Devos D.P."/>
            <person name="Kaster A.-K."/>
            <person name="Ovreas L."/>
            <person name="Rohde M."/>
            <person name="Galperin M.Y."/>
            <person name="Jogler C."/>
        </authorList>
    </citation>
    <scope>NUCLEOTIDE SEQUENCE [LARGE SCALE GENOMIC DNA]</scope>
    <source>
        <strain evidence="4 5">Pla52n</strain>
    </source>
</reference>
<dbReference type="GO" id="GO:0008477">
    <property type="term" value="F:purine nucleosidase activity"/>
    <property type="evidence" value="ECO:0007669"/>
    <property type="project" value="TreeGrafter"/>
</dbReference>
<keyword evidence="5" id="KW-1185">Reference proteome</keyword>
<dbReference type="EMBL" id="SJPN01000004">
    <property type="protein sequence ID" value="TWU02516.1"/>
    <property type="molecule type" value="Genomic_DNA"/>
</dbReference>
<gene>
    <name evidence="4" type="primary">rihB</name>
    <name evidence="4" type="ORF">Pla52n_35660</name>
</gene>
<keyword evidence="2 4" id="KW-0326">Glycosidase</keyword>